<reference evidence="1" key="1">
    <citation type="submission" date="2021-07" db="EMBL/GenBank/DDBJ databases">
        <title>Zhongshania sp. CAU 1632 isolated from seawater.</title>
        <authorList>
            <person name="Kim W."/>
        </authorList>
    </citation>
    <scope>NUCLEOTIDE SEQUENCE</scope>
    <source>
        <strain evidence="1">CAU 1632</strain>
    </source>
</reference>
<dbReference type="NCBIfam" id="TIGR04042">
    <property type="entry name" value="MSMEG_0570_fam"/>
    <property type="match status" value="1"/>
</dbReference>
<name>A0ABS6VU20_9GAMM</name>
<proteinExistence type="predicted"/>
<dbReference type="EMBL" id="JAHWDQ010000003">
    <property type="protein sequence ID" value="MBW2941810.1"/>
    <property type="molecule type" value="Genomic_DNA"/>
</dbReference>
<dbReference type="RefSeq" id="WP_219044033.1">
    <property type="nucleotide sequence ID" value="NZ_JAHWDQ010000003.1"/>
</dbReference>
<evidence type="ECO:0000313" key="2">
    <source>
        <dbReference type="Proteomes" id="UP001166291"/>
    </source>
</evidence>
<gene>
    <name evidence="1" type="ORF">KXJ70_13520</name>
</gene>
<sequence length="95" mass="10759">MPALNFKVRWPDGSIDVCYSPSTVLHEYLKETQCYSVSDFLTRARSALNEASARVERKYGYQCSSAMDQLSRINMKAATFNQDDDGRVEIISITP</sequence>
<accession>A0ABS6VU20</accession>
<protein>
    <submittedName>
        <fullName evidence="1">MSMEG_0570 family nitrogen starvation response protein</fullName>
    </submittedName>
</protein>
<keyword evidence="2" id="KW-1185">Reference proteome</keyword>
<comment type="caution">
    <text evidence="1">The sequence shown here is derived from an EMBL/GenBank/DDBJ whole genome shotgun (WGS) entry which is preliminary data.</text>
</comment>
<dbReference type="InterPro" id="IPR023846">
    <property type="entry name" value="CHP04042_MSMEG0570"/>
</dbReference>
<organism evidence="1 2">
    <name type="scientific">Zhongshania aquimaris</name>
    <dbReference type="NCBI Taxonomy" id="2857107"/>
    <lineage>
        <taxon>Bacteria</taxon>
        <taxon>Pseudomonadati</taxon>
        <taxon>Pseudomonadota</taxon>
        <taxon>Gammaproteobacteria</taxon>
        <taxon>Cellvibrionales</taxon>
        <taxon>Spongiibacteraceae</taxon>
        <taxon>Zhongshania</taxon>
    </lineage>
</organism>
<dbReference type="Proteomes" id="UP001166291">
    <property type="component" value="Unassembled WGS sequence"/>
</dbReference>
<evidence type="ECO:0000313" key="1">
    <source>
        <dbReference type="EMBL" id="MBW2941810.1"/>
    </source>
</evidence>